<dbReference type="Pfam" id="PF06832">
    <property type="entry name" value="BiPBP_C"/>
    <property type="match status" value="1"/>
</dbReference>
<dbReference type="Proteomes" id="UP000658258">
    <property type="component" value="Unassembled WGS sequence"/>
</dbReference>
<evidence type="ECO:0000256" key="1">
    <source>
        <dbReference type="ARBA" id="ARBA00004752"/>
    </source>
</evidence>
<dbReference type="Gene3D" id="1.10.3810.10">
    <property type="entry name" value="Biosynthetic peptidoglycan transglycosylase-like"/>
    <property type="match status" value="1"/>
</dbReference>
<protein>
    <recommendedName>
        <fullName evidence="10">peptidoglycan glycosyltransferase</fullName>
        <ecNumber evidence="10">2.4.99.28</ecNumber>
    </recommendedName>
</protein>
<evidence type="ECO:0000256" key="2">
    <source>
        <dbReference type="ARBA" id="ARBA00007090"/>
    </source>
</evidence>
<evidence type="ECO:0000256" key="11">
    <source>
        <dbReference type="ARBA" id="ARBA00049902"/>
    </source>
</evidence>
<feature type="domain" description="Penicillin-binding protein transpeptidase" evidence="12">
    <location>
        <begin position="280"/>
        <end position="402"/>
    </location>
</feature>
<dbReference type="InterPro" id="IPR023346">
    <property type="entry name" value="Lysozyme-like_dom_sf"/>
</dbReference>
<dbReference type="SUPFAM" id="SSF53955">
    <property type="entry name" value="Lysozyme-like"/>
    <property type="match status" value="1"/>
</dbReference>
<keyword evidence="7" id="KW-0808">Transferase</keyword>
<comment type="pathway">
    <text evidence="1">Cell wall biogenesis; peptidoglycan biosynthesis.</text>
</comment>
<keyword evidence="6" id="KW-0328">Glycosyltransferase</keyword>
<evidence type="ECO:0000256" key="10">
    <source>
        <dbReference type="ARBA" id="ARBA00044770"/>
    </source>
</evidence>
<dbReference type="InterPro" id="IPR050396">
    <property type="entry name" value="Glycosyltr_51/Transpeptidase"/>
</dbReference>
<dbReference type="SUPFAM" id="SSF56601">
    <property type="entry name" value="beta-lactamase/transpeptidase-like"/>
    <property type="match status" value="1"/>
</dbReference>
<name>A0ABQ3I9B2_9BACT</name>
<comment type="caution">
    <text evidence="15">The sequence shown here is derived from an EMBL/GenBank/DDBJ whole genome shotgun (WGS) entry which is preliminary data.</text>
</comment>
<evidence type="ECO:0000259" key="14">
    <source>
        <dbReference type="Pfam" id="PF06832"/>
    </source>
</evidence>
<keyword evidence="5" id="KW-0645">Protease</keyword>
<evidence type="ECO:0000256" key="6">
    <source>
        <dbReference type="ARBA" id="ARBA00022676"/>
    </source>
</evidence>
<dbReference type="PANTHER" id="PTHR32282:SF15">
    <property type="entry name" value="PENICILLIN-BINDING PROTEIN 1C"/>
    <property type="match status" value="1"/>
</dbReference>
<proteinExistence type="inferred from homology"/>
<evidence type="ECO:0000313" key="15">
    <source>
        <dbReference type="EMBL" id="GHE67220.1"/>
    </source>
</evidence>
<evidence type="ECO:0000256" key="5">
    <source>
        <dbReference type="ARBA" id="ARBA00022670"/>
    </source>
</evidence>
<evidence type="ECO:0000313" key="16">
    <source>
        <dbReference type="Proteomes" id="UP000658258"/>
    </source>
</evidence>
<evidence type="ECO:0000256" key="9">
    <source>
        <dbReference type="ARBA" id="ARBA00023268"/>
    </source>
</evidence>
<keyword evidence="4" id="KW-0121">Carboxypeptidase</keyword>
<dbReference type="NCBIfam" id="TIGR02073">
    <property type="entry name" value="PBP_1c"/>
    <property type="match status" value="1"/>
</dbReference>
<dbReference type="EMBL" id="BNAG01000003">
    <property type="protein sequence ID" value="GHE67220.1"/>
    <property type="molecule type" value="Genomic_DNA"/>
</dbReference>
<keyword evidence="9" id="KW-0511">Multifunctional enzyme</keyword>
<dbReference type="Pfam" id="PF00905">
    <property type="entry name" value="Transpeptidase"/>
    <property type="match status" value="1"/>
</dbReference>
<sequence length="772" mass="85847">MIYYFSLPEQLFDDPYATVVNDRNGALLSARIAHDGQWRFPPLDSLPQKYITALLTFEDQRFYQHPGVDLLAMGRAIQQNITSGRVVSGGSTLTMQIVRLHRKGKKRTVWEKMLEMILATRLEFRYSKHELLKLYAAHAPFGGNTVGLNAAAWRYFERSPQTLSWAEAALLAVLPNQPAMLYPGKSIRPLKAKRDRLLERLYQLGHLSATDLSLALAEPVPEKPEELPQWSAHFTDFLVKRGYSGRQIKSGIDMHVQKSVVGVLKAHHQLLKTDGINNAAALVLDVRQNKVLAYAGNVEGAGREHQEFVDVIQAPRSTGSLLKPLLYASLLSEGQILPKTLVPDVPVFYGDFAPQNFTKTYDGAVHADMAIARSLNVPAVEMLKTYGYPKFYQKLKDLGMTTLTQPAGHYGLSLILGGSEGTLWDLANIYAGMARTLSHFNTLGYASNHQAFAGLEASPAGNNRATSGSDKIRTESPHLSAASIWFTFQAMLEVYRPAEDAAWKMYSSSHKIAWKTGTSFGYRDGWAIGITPEYVVAVWVGNADGEGRPGLTGIKAAAPIMFDIFDRLPETTWFRMPVAEMTLAAIDRPSGHLASPYSAQVDTVWIPKVGLRTSASPYNRLVHLNKAQSHQVNAGCVPTDQLITKPWFVLPPKQAFYFKMKNPTYADLPPFWPGCGTNLTALKSMEMIYPEQNASLYLPVEQDGEVGKVIFEATHQSRLARVHWHLNGTYLGSTQSEHVMALQPENGRHRLVLVDDSGNEIIRTFEVLRKGE</sequence>
<comment type="similarity">
    <text evidence="3">In the N-terminal section; belongs to the glycosyltransferase 51 family.</text>
</comment>
<comment type="catalytic activity">
    <reaction evidence="11">
        <text>[GlcNAc-(1-&gt;4)-Mur2Ac(oyl-L-Ala-gamma-D-Glu-L-Lys-D-Ala-D-Ala)](n)-di-trans,octa-cis-undecaprenyl diphosphate + beta-D-GlcNAc-(1-&gt;4)-Mur2Ac(oyl-L-Ala-gamma-D-Glu-L-Lys-D-Ala-D-Ala)-di-trans,octa-cis-undecaprenyl diphosphate = [GlcNAc-(1-&gt;4)-Mur2Ac(oyl-L-Ala-gamma-D-Glu-L-Lys-D-Ala-D-Ala)](n+1)-di-trans,octa-cis-undecaprenyl diphosphate + di-trans,octa-cis-undecaprenyl diphosphate + H(+)</text>
        <dbReference type="Rhea" id="RHEA:23708"/>
        <dbReference type="Rhea" id="RHEA-COMP:9602"/>
        <dbReference type="Rhea" id="RHEA-COMP:9603"/>
        <dbReference type="ChEBI" id="CHEBI:15378"/>
        <dbReference type="ChEBI" id="CHEBI:58405"/>
        <dbReference type="ChEBI" id="CHEBI:60033"/>
        <dbReference type="ChEBI" id="CHEBI:78435"/>
        <dbReference type="EC" id="2.4.99.28"/>
    </reaction>
</comment>
<accession>A0ABQ3I9B2</accession>
<dbReference type="InterPro" id="IPR011815">
    <property type="entry name" value="PBP_1c"/>
</dbReference>
<evidence type="ECO:0000259" key="13">
    <source>
        <dbReference type="Pfam" id="PF00912"/>
    </source>
</evidence>
<gene>
    <name evidence="15" type="primary">pbpC</name>
    <name evidence="15" type="ORF">GCM10011340_23390</name>
</gene>
<dbReference type="InterPro" id="IPR012338">
    <property type="entry name" value="Beta-lactam/transpept-like"/>
</dbReference>
<dbReference type="PANTHER" id="PTHR32282">
    <property type="entry name" value="BINDING PROTEIN TRANSPEPTIDASE, PUTATIVE-RELATED"/>
    <property type="match status" value="1"/>
</dbReference>
<evidence type="ECO:0000259" key="12">
    <source>
        <dbReference type="Pfam" id="PF00905"/>
    </source>
</evidence>
<dbReference type="InterPro" id="IPR009647">
    <property type="entry name" value="PBP_C"/>
</dbReference>
<evidence type="ECO:0000256" key="8">
    <source>
        <dbReference type="ARBA" id="ARBA00022801"/>
    </source>
</evidence>
<dbReference type="Pfam" id="PF00912">
    <property type="entry name" value="Transgly"/>
    <property type="match status" value="1"/>
</dbReference>
<dbReference type="InterPro" id="IPR001264">
    <property type="entry name" value="Glyco_trans_51"/>
</dbReference>
<organism evidence="15 16">
    <name type="scientific">Roseivirga thermotolerans</name>
    <dbReference type="NCBI Taxonomy" id="1758176"/>
    <lineage>
        <taxon>Bacteria</taxon>
        <taxon>Pseudomonadati</taxon>
        <taxon>Bacteroidota</taxon>
        <taxon>Cytophagia</taxon>
        <taxon>Cytophagales</taxon>
        <taxon>Roseivirgaceae</taxon>
        <taxon>Roseivirga</taxon>
    </lineage>
</organism>
<feature type="domain" description="Penicillin-binding C-terminal" evidence="14">
    <location>
        <begin position="683"/>
        <end position="760"/>
    </location>
</feature>
<reference evidence="16" key="1">
    <citation type="journal article" date="2019" name="Int. J. Syst. Evol. Microbiol.">
        <title>The Global Catalogue of Microorganisms (GCM) 10K type strain sequencing project: providing services to taxonomists for standard genome sequencing and annotation.</title>
        <authorList>
            <consortium name="The Broad Institute Genomics Platform"/>
            <consortium name="The Broad Institute Genome Sequencing Center for Infectious Disease"/>
            <person name="Wu L."/>
            <person name="Ma J."/>
        </authorList>
    </citation>
    <scope>NUCLEOTIDE SEQUENCE [LARGE SCALE GENOMIC DNA]</scope>
    <source>
        <strain evidence="16">CGMCC 1.15111</strain>
    </source>
</reference>
<evidence type="ECO:0000256" key="4">
    <source>
        <dbReference type="ARBA" id="ARBA00022645"/>
    </source>
</evidence>
<comment type="similarity">
    <text evidence="2">In the C-terminal section; belongs to the transpeptidase family.</text>
</comment>
<dbReference type="InterPro" id="IPR001460">
    <property type="entry name" value="PCN-bd_Tpept"/>
</dbReference>
<dbReference type="EC" id="2.4.99.28" evidence="10"/>
<keyword evidence="16" id="KW-1185">Reference proteome</keyword>
<feature type="domain" description="Glycosyl transferase family 51" evidence="13">
    <location>
        <begin position="36"/>
        <end position="201"/>
    </location>
</feature>
<dbReference type="Gene3D" id="3.40.710.10">
    <property type="entry name" value="DD-peptidase/beta-lactamase superfamily"/>
    <property type="match status" value="1"/>
</dbReference>
<evidence type="ECO:0000256" key="3">
    <source>
        <dbReference type="ARBA" id="ARBA00007739"/>
    </source>
</evidence>
<dbReference type="InterPro" id="IPR036950">
    <property type="entry name" value="PBP_transglycosylase"/>
</dbReference>
<evidence type="ECO:0000256" key="7">
    <source>
        <dbReference type="ARBA" id="ARBA00022679"/>
    </source>
</evidence>
<keyword evidence="8" id="KW-0378">Hydrolase</keyword>